<keyword evidence="2" id="KW-0808">Transferase</keyword>
<dbReference type="CDD" id="cd03823">
    <property type="entry name" value="GT4_ExpE7-like"/>
    <property type="match status" value="1"/>
</dbReference>
<dbReference type="PANTHER" id="PTHR45947">
    <property type="entry name" value="SULFOQUINOVOSYL TRANSFERASE SQD2"/>
    <property type="match status" value="1"/>
</dbReference>
<organism evidence="2 3">
    <name type="scientific">Azohydromonas caseinilytica</name>
    <dbReference type="NCBI Taxonomy" id="2728836"/>
    <lineage>
        <taxon>Bacteria</taxon>
        <taxon>Pseudomonadati</taxon>
        <taxon>Pseudomonadota</taxon>
        <taxon>Betaproteobacteria</taxon>
        <taxon>Burkholderiales</taxon>
        <taxon>Sphaerotilaceae</taxon>
        <taxon>Azohydromonas</taxon>
    </lineage>
</organism>
<dbReference type="Proteomes" id="UP000574067">
    <property type="component" value="Unassembled WGS sequence"/>
</dbReference>
<evidence type="ECO:0000259" key="1">
    <source>
        <dbReference type="Pfam" id="PF13579"/>
    </source>
</evidence>
<dbReference type="GO" id="GO:0016757">
    <property type="term" value="F:glycosyltransferase activity"/>
    <property type="evidence" value="ECO:0007669"/>
    <property type="project" value="UniProtKB-ARBA"/>
</dbReference>
<gene>
    <name evidence="2" type="ORF">HHL10_22635</name>
</gene>
<dbReference type="EMBL" id="JABBFW010000022">
    <property type="protein sequence ID" value="NML17772.1"/>
    <property type="molecule type" value="Genomic_DNA"/>
</dbReference>
<dbReference type="SUPFAM" id="SSF53756">
    <property type="entry name" value="UDP-Glycosyltransferase/glycogen phosphorylase"/>
    <property type="match status" value="1"/>
</dbReference>
<sequence>MTRILHLSMLYPPHIMGGAERSVALLAEAQVAAGHKVAAACITPTGWQVETRHGVEVFRMPHETDFWPEEWPQHNKLARGVRRFKQQFNHRIEDHFGRVIDEFRPDVVHTHSLLDVSTRVWLAAKARRRPVVHTLRDFDLACGTAAMFKDGQRCEKRCLECRGFTFMKARHHRAVDAVVGVGAGILQSHLDMGYFGHVPEGLRRVIWNPAVVEGIGAGYVKPSLAGEPLTFGYLGRINVEKGVGTLLDACARLPVGGWRLLVAGKEASEDGSLKPKAAGLPVDFVGFVPPREFFDRIDVLVVPSIWAEPLPRTILEAYAAGVPVIGADSGGIPDLIGAHNRDWLYPPGDDAALARAMARVLAQGRAALPGRAAFAPVVQATTPDKVARRYLDLYDEVRAVVATRGRRVTAPRAAASA</sequence>
<reference evidence="2 3" key="1">
    <citation type="submission" date="2020-04" db="EMBL/GenBank/DDBJ databases">
        <title>Azohydromonas sp. isolated from soil.</title>
        <authorList>
            <person name="Dahal R.H."/>
        </authorList>
    </citation>
    <scope>NUCLEOTIDE SEQUENCE [LARGE SCALE GENOMIC DNA]</scope>
    <source>
        <strain evidence="2 3">G-1-1-14</strain>
    </source>
</reference>
<dbReference type="InterPro" id="IPR028098">
    <property type="entry name" value="Glyco_trans_4-like_N"/>
</dbReference>
<dbReference type="Gene3D" id="3.40.50.2000">
    <property type="entry name" value="Glycogen Phosphorylase B"/>
    <property type="match status" value="2"/>
</dbReference>
<dbReference type="PANTHER" id="PTHR45947:SF13">
    <property type="entry name" value="TRANSFERASE"/>
    <property type="match status" value="1"/>
</dbReference>
<dbReference type="InterPro" id="IPR050194">
    <property type="entry name" value="Glycosyltransferase_grp1"/>
</dbReference>
<accession>A0A848FEQ4</accession>
<dbReference type="AlphaFoldDB" id="A0A848FEQ4"/>
<name>A0A848FEQ4_9BURK</name>
<keyword evidence="3" id="KW-1185">Reference proteome</keyword>
<protein>
    <submittedName>
        <fullName evidence="2">Glycosyltransferase family 4 protein</fullName>
    </submittedName>
</protein>
<feature type="domain" description="Glycosyltransferase subfamily 4-like N-terminal" evidence="1">
    <location>
        <begin position="17"/>
        <end position="193"/>
    </location>
</feature>
<evidence type="ECO:0000313" key="3">
    <source>
        <dbReference type="Proteomes" id="UP000574067"/>
    </source>
</evidence>
<evidence type="ECO:0000313" key="2">
    <source>
        <dbReference type="EMBL" id="NML17772.1"/>
    </source>
</evidence>
<comment type="caution">
    <text evidence="2">The sequence shown here is derived from an EMBL/GenBank/DDBJ whole genome shotgun (WGS) entry which is preliminary data.</text>
</comment>
<dbReference type="RefSeq" id="WP_169162672.1">
    <property type="nucleotide sequence ID" value="NZ_JABBFW010000022.1"/>
</dbReference>
<proteinExistence type="predicted"/>
<dbReference type="Pfam" id="PF13692">
    <property type="entry name" value="Glyco_trans_1_4"/>
    <property type="match status" value="1"/>
</dbReference>
<dbReference type="Pfam" id="PF13579">
    <property type="entry name" value="Glyco_trans_4_4"/>
    <property type="match status" value="1"/>
</dbReference>